<name>A0A0F8VZQ2_9ZZZZ</name>
<dbReference type="AlphaFoldDB" id="A0A0F8VZQ2"/>
<dbReference type="InterPro" id="IPR055372">
    <property type="entry name" value="CBM96"/>
</dbReference>
<dbReference type="Pfam" id="PF24517">
    <property type="entry name" value="CBM96"/>
    <property type="match status" value="1"/>
</dbReference>
<evidence type="ECO:0000259" key="5">
    <source>
        <dbReference type="Pfam" id="PF24517"/>
    </source>
</evidence>
<keyword evidence="2" id="KW-0964">Secreted</keyword>
<dbReference type="EMBL" id="LAZR01070406">
    <property type="protein sequence ID" value="KKK41360.1"/>
    <property type="molecule type" value="Genomic_DNA"/>
</dbReference>
<evidence type="ECO:0000256" key="3">
    <source>
        <dbReference type="ARBA" id="ARBA00022729"/>
    </source>
</evidence>
<keyword evidence="4" id="KW-1133">Transmembrane helix</keyword>
<protein>
    <recommendedName>
        <fullName evidence="5">Carbohydrate-binding module family 96 domain-containing protein</fullName>
    </recommendedName>
</protein>
<sequence length="191" mass="21814">TLNFIWKLINFIILLVLIFQVSIPNIKGVLKDVTISTVAEKDNYIESDDASSNNGGKDWLIFGDYIFGWNEAYLYFNFSDKPTDWIKAEISIYMYSISETFNVTASLITDSWDELTITWLNKPAHREVISTFTVAEGKIYKIDVTDYIAGRDNISICLNASDYLQGGYVQATSKEGTYKKSYIAIWLFKSL</sequence>
<keyword evidence="4" id="KW-0812">Transmembrane</keyword>
<keyword evidence="3" id="KW-0732">Signal</keyword>
<evidence type="ECO:0000256" key="2">
    <source>
        <dbReference type="ARBA" id="ARBA00022525"/>
    </source>
</evidence>
<dbReference type="NCBIfam" id="NF033679">
    <property type="entry name" value="DNRLRE_dom"/>
    <property type="match status" value="1"/>
</dbReference>
<organism evidence="6">
    <name type="scientific">marine sediment metagenome</name>
    <dbReference type="NCBI Taxonomy" id="412755"/>
    <lineage>
        <taxon>unclassified sequences</taxon>
        <taxon>metagenomes</taxon>
        <taxon>ecological metagenomes</taxon>
    </lineage>
</organism>
<reference evidence="6" key="1">
    <citation type="journal article" date="2015" name="Nature">
        <title>Complex archaea that bridge the gap between prokaryotes and eukaryotes.</title>
        <authorList>
            <person name="Spang A."/>
            <person name="Saw J.H."/>
            <person name="Jorgensen S.L."/>
            <person name="Zaremba-Niedzwiedzka K."/>
            <person name="Martijn J."/>
            <person name="Lind A.E."/>
            <person name="van Eijk R."/>
            <person name="Schleper C."/>
            <person name="Guy L."/>
            <person name="Ettema T.J."/>
        </authorList>
    </citation>
    <scope>NUCLEOTIDE SEQUENCE</scope>
</reference>
<evidence type="ECO:0000256" key="1">
    <source>
        <dbReference type="ARBA" id="ARBA00004613"/>
    </source>
</evidence>
<feature type="transmembrane region" description="Helical" evidence="4">
    <location>
        <begin position="6"/>
        <end position="23"/>
    </location>
</feature>
<gene>
    <name evidence="6" type="ORF">LCGC14_2724580</name>
</gene>
<dbReference type="GO" id="GO:0005576">
    <property type="term" value="C:extracellular region"/>
    <property type="evidence" value="ECO:0007669"/>
    <property type="project" value="UniProtKB-SubCell"/>
</dbReference>
<proteinExistence type="predicted"/>
<feature type="domain" description="Carbohydrate-binding module family 96" evidence="5">
    <location>
        <begin position="37"/>
        <end position="184"/>
    </location>
</feature>
<comment type="subcellular location">
    <subcellularLocation>
        <location evidence="1">Secreted</location>
    </subcellularLocation>
</comment>
<feature type="non-terminal residue" evidence="6">
    <location>
        <position position="1"/>
    </location>
</feature>
<comment type="caution">
    <text evidence="6">The sequence shown here is derived from an EMBL/GenBank/DDBJ whole genome shotgun (WGS) entry which is preliminary data.</text>
</comment>
<evidence type="ECO:0000313" key="6">
    <source>
        <dbReference type="EMBL" id="KKK41360.1"/>
    </source>
</evidence>
<evidence type="ECO:0000256" key="4">
    <source>
        <dbReference type="SAM" id="Phobius"/>
    </source>
</evidence>
<keyword evidence="4" id="KW-0472">Membrane</keyword>
<accession>A0A0F8VZQ2</accession>